<dbReference type="PROSITE" id="PS50850">
    <property type="entry name" value="MFS"/>
    <property type="match status" value="1"/>
</dbReference>
<feature type="transmembrane region" description="Helical" evidence="7">
    <location>
        <begin position="47"/>
        <end position="66"/>
    </location>
</feature>
<keyword evidence="3" id="KW-1003">Cell membrane</keyword>
<keyword evidence="10" id="KW-1185">Reference proteome</keyword>
<feature type="transmembrane region" description="Helical" evidence="7">
    <location>
        <begin position="135"/>
        <end position="158"/>
    </location>
</feature>
<keyword evidence="4 7" id="KW-0812">Transmembrane</keyword>
<feature type="transmembrane region" description="Helical" evidence="7">
    <location>
        <begin position="78"/>
        <end position="101"/>
    </location>
</feature>
<dbReference type="GO" id="GO:0022857">
    <property type="term" value="F:transmembrane transporter activity"/>
    <property type="evidence" value="ECO:0007669"/>
    <property type="project" value="InterPro"/>
</dbReference>
<dbReference type="InterPro" id="IPR004638">
    <property type="entry name" value="EmrB-like"/>
</dbReference>
<organism evidence="9 10">
    <name type="scientific">Levilactobacillus bambusae</name>
    <dbReference type="NCBI Taxonomy" id="2024736"/>
    <lineage>
        <taxon>Bacteria</taxon>
        <taxon>Bacillati</taxon>
        <taxon>Bacillota</taxon>
        <taxon>Bacilli</taxon>
        <taxon>Lactobacillales</taxon>
        <taxon>Lactobacillaceae</taxon>
        <taxon>Levilactobacillus</taxon>
    </lineage>
</organism>
<accession>A0A2V1MXY9</accession>
<dbReference type="PANTHER" id="PTHR42718">
    <property type="entry name" value="MAJOR FACILITATOR SUPERFAMILY MULTIDRUG TRANSPORTER MFSC"/>
    <property type="match status" value="1"/>
</dbReference>
<feature type="transmembrane region" description="Helical" evidence="7">
    <location>
        <begin position="489"/>
        <end position="509"/>
    </location>
</feature>
<dbReference type="CDD" id="cd17321">
    <property type="entry name" value="MFS_MMR_MDR_like"/>
    <property type="match status" value="1"/>
</dbReference>
<evidence type="ECO:0000256" key="2">
    <source>
        <dbReference type="ARBA" id="ARBA00022448"/>
    </source>
</evidence>
<dbReference type="NCBIfam" id="TIGR00711">
    <property type="entry name" value="efflux_EmrB"/>
    <property type="match status" value="1"/>
</dbReference>
<sequence>MPEQKSMKRWLALTAAGLGEFMALIDVTVVNVALPTMQRSFGESFNQLQWVLNAYTLAFAVTLLIVSKLGDMFGLKRMFVISLIIFTAASFLNGIAPNLVFLDLSRALQAIGGAGVSSLSMALVATNFTGKERGLAIGILSSVIGLSVAAGPLVGGYLVEYFNWPAIFFVNVPLGIIAVILTLTTVKELPHDGQNDKIDFVGMLLSAGGLFALIYGLIQKETNPDLAWLSWQVGGWLALAVGLLVAFVIVETHLAQPMMDMRMLTDLGFLGSVLAAFGLGAGVFAFNVYLTSLMQNYMGYSALGTGLRQLSMSVWSLFLGPFIGILGNRFSKKWIATGALLLLAIAQLVFNQAISPTATFISILPALILMGIGNATINPTLNAAALEGISQQQMGMASGIVNVFRQFGVTFGVVVIGLSQTKVYEAHITKSFNGLHLPAQMADGLHKALLEAGPFSGHAIAFSHRVNATPFAKSIQTAVINAYDHGLTAASYTAMVLILIGAAAAMFLMRSKPSN</sequence>
<dbReference type="GO" id="GO:0005886">
    <property type="term" value="C:plasma membrane"/>
    <property type="evidence" value="ECO:0007669"/>
    <property type="project" value="UniProtKB-SubCell"/>
</dbReference>
<keyword evidence="5 7" id="KW-1133">Transmembrane helix</keyword>
<feature type="transmembrane region" description="Helical" evidence="7">
    <location>
        <begin position="310"/>
        <end position="327"/>
    </location>
</feature>
<reference evidence="9 10" key="1">
    <citation type="journal article" date="2018" name="Int. J. Syst. Evol. Microbiol.">
        <title>Lactobacillus bambusae sp. nov., isolated from a traditional fermented Ma-bamboo shoots of Taiwan.</title>
        <authorList>
            <person name="Wang L.-T."/>
        </authorList>
    </citation>
    <scope>NUCLEOTIDE SEQUENCE [LARGE SCALE GENOMIC DNA]</scope>
    <source>
        <strain evidence="9 10">BS-W1</strain>
    </source>
</reference>
<feature type="transmembrane region" description="Helical" evidence="7">
    <location>
        <begin position="334"/>
        <end position="354"/>
    </location>
</feature>
<keyword evidence="6 7" id="KW-0472">Membrane</keyword>
<feature type="transmembrane region" description="Helical" evidence="7">
    <location>
        <begin position="107"/>
        <end position="128"/>
    </location>
</feature>
<dbReference type="RefSeq" id="WP_109250753.1">
    <property type="nucleotide sequence ID" value="NZ_QCXQ01000005.1"/>
</dbReference>
<keyword evidence="2" id="KW-0813">Transport</keyword>
<dbReference type="SUPFAM" id="SSF103473">
    <property type="entry name" value="MFS general substrate transporter"/>
    <property type="match status" value="1"/>
</dbReference>
<dbReference type="InterPro" id="IPR036259">
    <property type="entry name" value="MFS_trans_sf"/>
</dbReference>
<name>A0A2V1MXY9_9LACO</name>
<comment type="caution">
    <text evidence="9">The sequence shown here is derived from an EMBL/GenBank/DDBJ whole genome shotgun (WGS) entry which is preliminary data.</text>
</comment>
<feature type="transmembrane region" description="Helical" evidence="7">
    <location>
        <begin position="164"/>
        <end position="186"/>
    </location>
</feature>
<evidence type="ECO:0000313" key="10">
    <source>
        <dbReference type="Proteomes" id="UP000245080"/>
    </source>
</evidence>
<dbReference type="InterPro" id="IPR020846">
    <property type="entry name" value="MFS_dom"/>
</dbReference>
<evidence type="ECO:0000259" key="8">
    <source>
        <dbReference type="PROSITE" id="PS50850"/>
    </source>
</evidence>
<dbReference type="AlphaFoldDB" id="A0A2V1MXY9"/>
<dbReference type="EMBL" id="QCXQ01000005">
    <property type="protein sequence ID" value="PWF99652.1"/>
    <property type="molecule type" value="Genomic_DNA"/>
</dbReference>
<evidence type="ECO:0000256" key="6">
    <source>
        <dbReference type="ARBA" id="ARBA00023136"/>
    </source>
</evidence>
<gene>
    <name evidence="9" type="ORF">DCM90_07500</name>
</gene>
<feature type="domain" description="Major facilitator superfamily (MFS) profile" evidence="8">
    <location>
        <begin position="12"/>
        <end position="513"/>
    </location>
</feature>
<evidence type="ECO:0000256" key="4">
    <source>
        <dbReference type="ARBA" id="ARBA00022692"/>
    </source>
</evidence>
<feature type="transmembrane region" description="Helical" evidence="7">
    <location>
        <begin position="233"/>
        <end position="255"/>
    </location>
</feature>
<feature type="transmembrane region" description="Helical" evidence="7">
    <location>
        <begin position="360"/>
        <end position="378"/>
    </location>
</feature>
<dbReference type="InterPro" id="IPR011701">
    <property type="entry name" value="MFS"/>
</dbReference>
<dbReference type="PANTHER" id="PTHR42718:SF46">
    <property type="entry name" value="BLR6921 PROTEIN"/>
    <property type="match status" value="1"/>
</dbReference>
<feature type="transmembrane region" description="Helical" evidence="7">
    <location>
        <begin position="399"/>
        <end position="418"/>
    </location>
</feature>
<evidence type="ECO:0000256" key="5">
    <source>
        <dbReference type="ARBA" id="ARBA00022989"/>
    </source>
</evidence>
<feature type="transmembrane region" description="Helical" evidence="7">
    <location>
        <begin position="198"/>
        <end position="218"/>
    </location>
</feature>
<proteinExistence type="predicted"/>
<evidence type="ECO:0000313" key="9">
    <source>
        <dbReference type="EMBL" id="PWF99652.1"/>
    </source>
</evidence>
<evidence type="ECO:0000256" key="3">
    <source>
        <dbReference type="ARBA" id="ARBA00022475"/>
    </source>
</evidence>
<dbReference type="Proteomes" id="UP000245080">
    <property type="component" value="Unassembled WGS sequence"/>
</dbReference>
<dbReference type="OrthoDB" id="2321349at2"/>
<evidence type="ECO:0000256" key="7">
    <source>
        <dbReference type="SAM" id="Phobius"/>
    </source>
</evidence>
<dbReference type="Gene3D" id="1.20.1250.20">
    <property type="entry name" value="MFS general substrate transporter like domains"/>
    <property type="match status" value="1"/>
</dbReference>
<feature type="transmembrane region" description="Helical" evidence="7">
    <location>
        <begin position="267"/>
        <end position="290"/>
    </location>
</feature>
<dbReference type="PRINTS" id="PR01036">
    <property type="entry name" value="TCRTETB"/>
</dbReference>
<comment type="subcellular location">
    <subcellularLocation>
        <location evidence="1">Cell membrane</location>
        <topology evidence="1">Multi-pass membrane protein</topology>
    </subcellularLocation>
</comment>
<evidence type="ECO:0000256" key="1">
    <source>
        <dbReference type="ARBA" id="ARBA00004651"/>
    </source>
</evidence>
<dbReference type="Pfam" id="PF07690">
    <property type="entry name" value="MFS_1"/>
    <property type="match status" value="1"/>
</dbReference>
<protein>
    <submittedName>
        <fullName evidence="9">MFS transporter</fullName>
    </submittedName>
</protein>
<dbReference type="Gene3D" id="1.20.1720.10">
    <property type="entry name" value="Multidrug resistance protein D"/>
    <property type="match status" value="1"/>
</dbReference>